<evidence type="ECO:0000313" key="2">
    <source>
        <dbReference type="EMBL" id="KAF2242403.1"/>
    </source>
</evidence>
<evidence type="ECO:0000313" key="3">
    <source>
        <dbReference type="Proteomes" id="UP000800094"/>
    </source>
</evidence>
<keyword evidence="3" id="KW-1185">Reference proteome</keyword>
<accession>A0A6A6HXS3</accession>
<reference evidence="2" key="1">
    <citation type="journal article" date="2020" name="Stud. Mycol.">
        <title>101 Dothideomycetes genomes: a test case for predicting lifestyles and emergence of pathogens.</title>
        <authorList>
            <person name="Haridas S."/>
            <person name="Albert R."/>
            <person name="Binder M."/>
            <person name="Bloem J."/>
            <person name="Labutti K."/>
            <person name="Salamov A."/>
            <person name="Andreopoulos B."/>
            <person name="Baker S."/>
            <person name="Barry K."/>
            <person name="Bills G."/>
            <person name="Bluhm B."/>
            <person name="Cannon C."/>
            <person name="Castanera R."/>
            <person name="Culley D."/>
            <person name="Daum C."/>
            <person name="Ezra D."/>
            <person name="Gonzalez J."/>
            <person name="Henrissat B."/>
            <person name="Kuo A."/>
            <person name="Liang C."/>
            <person name="Lipzen A."/>
            <person name="Lutzoni F."/>
            <person name="Magnuson J."/>
            <person name="Mondo S."/>
            <person name="Nolan M."/>
            <person name="Ohm R."/>
            <person name="Pangilinan J."/>
            <person name="Park H.-J."/>
            <person name="Ramirez L."/>
            <person name="Alfaro M."/>
            <person name="Sun H."/>
            <person name="Tritt A."/>
            <person name="Yoshinaga Y."/>
            <person name="Zwiers L.-H."/>
            <person name="Turgeon B."/>
            <person name="Goodwin S."/>
            <person name="Spatafora J."/>
            <person name="Crous P."/>
            <person name="Grigoriev I."/>
        </authorList>
    </citation>
    <scope>NUCLEOTIDE SEQUENCE</scope>
    <source>
        <strain evidence="2">CBS 122368</strain>
    </source>
</reference>
<dbReference type="OrthoDB" id="3486565at2759"/>
<name>A0A6A6HXS3_9PLEO</name>
<feature type="domain" description="Heterokaryon incompatibility" evidence="1">
    <location>
        <begin position="71"/>
        <end position="231"/>
    </location>
</feature>
<evidence type="ECO:0000259" key="1">
    <source>
        <dbReference type="Pfam" id="PF06985"/>
    </source>
</evidence>
<dbReference type="GeneID" id="54576220"/>
<dbReference type="AlphaFoldDB" id="A0A6A6HXS3"/>
<sequence>ISPGSHISTDPASAACISQAKKWLDYCLRKHHASCGASHTQNLLPTRVIDVGSSTQNPHLYEPAPMETGRYAALSYCWGKSRTFTTTLSTLRDRKRGFQLEDLPKTCRDAVIVARALGIQYVWIDSCCIIQDSASDWEAEAAKMCSVYSNSLITFAGVDSPDSDTGLFVTEPDRRTVALSIMLSEYGRMGNLYARKMNSSYKFGFLHASSRPISDPSWNGILNSRGWTLQEVILSPRLLCFGSWELGWCCRAETACECDPLLRSDLLFRQSNLAETPMTMSNLTNQASQDERLYIWKKTVSQFTRRQLSYQTDRLPALAGLAGAMQERIGGRYVAGMWEKGIETMVVWYCERNTKKYGSYGSSGVQLPMEQAYAPSWSWASVQGMV</sequence>
<dbReference type="Pfam" id="PF06985">
    <property type="entry name" value="HET"/>
    <property type="match status" value="1"/>
</dbReference>
<organism evidence="2 3">
    <name type="scientific">Trematosphaeria pertusa</name>
    <dbReference type="NCBI Taxonomy" id="390896"/>
    <lineage>
        <taxon>Eukaryota</taxon>
        <taxon>Fungi</taxon>
        <taxon>Dikarya</taxon>
        <taxon>Ascomycota</taxon>
        <taxon>Pezizomycotina</taxon>
        <taxon>Dothideomycetes</taxon>
        <taxon>Pleosporomycetidae</taxon>
        <taxon>Pleosporales</taxon>
        <taxon>Massarineae</taxon>
        <taxon>Trematosphaeriaceae</taxon>
        <taxon>Trematosphaeria</taxon>
    </lineage>
</organism>
<feature type="non-terminal residue" evidence="2">
    <location>
        <position position="386"/>
    </location>
</feature>
<proteinExistence type="predicted"/>
<dbReference type="RefSeq" id="XP_033677407.1">
    <property type="nucleotide sequence ID" value="XM_033822890.1"/>
</dbReference>
<dbReference type="PANTHER" id="PTHR33112:SF16">
    <property type="entry name" value="HETEROKARYON INCOMPATIBILITY DOMAIN-CONTAINING PROTEIN"/>
    <property type="match status" value="1"/>
</dbReference>
<protein>
    <submittedName>
        <fullName evidence="2">HET-domain-containing protein</fullName>
    </submittedName>
</protein>
<dbReference type="InterPro" id="IPR010730">
    <property type="entry name" value="HET"/>
</dbReference>
<gene>
    <name evidence="2" type="ORF">BU26DRAFT_408079</name>
</gene>
<dbReference type="Proteomes" id="UP000800094">
    <property type="component" value="Unassembled WGS sequence"/>
</dbReference>
<dbReference type="PANTHER" id="PTHR33112">
    <property type="entry name" value="DOMAIN PROTEIN, PUTATIVE-RELATED"/>
    <property type="match status" value="1"/>
</dbReference>
<feature type="non-terminal residue" evidence="2">
    <location>
        <position position="1"/>
    </location>
</feature>
<dbReference type="EMBL" id="ML987208">
    <property type="protein sequence ID" value="KAF2242403.1"/>
    <property type="molecule type" value="Genomic_DNA"/>
</dbReference>